<feature type="compositionally biased region" description="Low complexity" evidence="1">
    <location>
        <begin position="124"/>
        <end position="138"/>
    </location>
</feature>
<evidence type="ECO:0000313" key="2">
    <source>
        <dbReference type="EMBL" id="GMN39043.1"/>
    </source>
</evidence>
<dbReference type="AlphaFoldDB" id="A0AA88A4I8"/>
<gene>
    <name evidence="2" type="ORF">TIFTF001_008272</name>
</gene>
<protein>
    <submittedName>
        <fullName evidence="2">Uncharacterized protein</fullName>
    </submittedName>
</protein>
<comment type="caution">
    <text evidence="2">The sequence shown here is derived from an EMBL/GenBank/DDBJ whole genome shotgun (WGS) entry which is preliminary data.</text>
</comment>
<evidence type="ECO:0000256" key="1">
    <source>
        <dbReference type="SAM" id="MobiDB-lite"/>
    </source>
</evidence>
<dbReference type="EMBL" id="BTGU01000009">
    <property type="protein sequence ID" value="GMN39043.1"/>
    <property type="molecule type" value="Genomic_DNA"/>
</dbReference>
<keyword evidence="3" id="KW-1185">Reference proteome</keyword>
<accession>A0AA88A4I8</accession>
<sequence length="216" mass="24268">MAYSSHAMNEGEVILPSFSWGSYEYEGVPTNGDHLPSDATFYGCLFFNSSSYHLKGLLQAIIPSPCREEEPGFHTSPWDITLETEESYDGEQQPYNGCGNWLNDCNSAFNGCWEDNYGSFGNVSNNNLENMENSNPSEEQGESSLTRRDDEDAENHPAVCDYDPWSCCGSWLTFGWENVSLADDGEGTDVSYERVLHDAEVYEGIFGHWPCLYGRH</sequence>
<dbReference type="Proteomes" id="UP001187192">
    <property type="component" value="Unassembled WGS sequence"/>
</dbReference>
<name>A0AA88A4I8_FICCA</name>
<evidence type="ECO:0000313" key="3">
    <source>
        <dbReference type="Proteomes" id="UP001187192"/>
    </source>
</evidence>
<organism evidence="2 3">
    <name type="scientific">Ficus carica</name>
    <name type="common">Common fig</name>
    <dbReference type="NCBI Taxonomy" id="3494"/>
    <lineage>
        <taxon>Eukaryota</taxon>
        <taxon>Viridiplantae</taxon>
        <taxon>Streptophyta</taxon>
        <taxon>Embryophyta</taxon>
        <taxon>Tracheophyta</taxon>
        <taxon>Spermatophyta</taxon>
        <taxon>Magnoliopsida</taxon>
        <taxon>eudicotyledons</taxon>
        <taxon>Gunneridae</taxon>
        <taxon>Pentapetalae</taxon>
        <taxon>rosids</taxon>
        <taxon>fabids</taxon>
        <taxon>Rosales</taxon>
        <taxon>Moraceae</taxon>
        <taxon>Ficeae</taxon>
        <taxon>Ficus</taxon>
    </lineage>
</organism>
<reference evidence="2" key="1">
    <citation type="submission" date="2023-07" db="EMBL/GenBank/DDBJ databases">
        <title>draft genome sequence of fig (Ficus carica).</title>
        <authorList>
            <person name="Takahashi T."/>
            <person name="Nishimura K."/>
        </authorList>
    </citation>
    <scope>NUCLEOTIDE SEQUENCE</scope>
</reference>
<proteinExistence type="predicted"/>
<feature type="region of interest" description="Disordered" evidence="1">
    <location>
        <begin position="124"/>
        <end position="152"/>
    </location>
</feature>